<dbReference type="PRINTS" id="PR00313">
    <property type="entry name" value="CABNDNGRPT"/>
</dbReference>
<feature type="domain" description="Peptidase M10 serralysin C-terminal" evidence="6">
    <location>
        <begin position="898"/>
        <end position="983"/>
    </location>
</feature>
<comment type="subcellular location">
    <subcellularLocation>
        <location evidence="2">Secreted</location>
    </subcellularLocation>
</comment>
<gene>
    <name evidence="7" type="ORF">RISW2_06860</name>
</gene>
<dbReference type="PROSITE" id="PS00330">
    <property type="entry name" value="HEMOLYSIN_CALCIUM"/>
    <property type="match status" value="1"/>
</dbReference>
<comment type="caution">
    <text evidence="7">The sequence shown here is derived from an EMBL/GenBank/DDBJ whole genome shotgun (WGS) entry which is preliminary data.</text>
</comment>
<feature type="compositionally biased region" description="Low complexity" evidence="5">
    <location>
        <begin position="1"/>
        <end position="12"/>
    </location>
</feature>
<feature type="compositionally biased region" description="Pro residues" evidence="5">
    <location>
        <begin position="636"/>
        <end position="662"/>
    </location>
</feature>
<dbReference type="PATRIC" id="fig|1449351.3.peg.2659"/>
<dbReference type="Pfam" id="PF08548">
    <property type="entry name" value="Peptidase_M10_C"/>
    <property type="match status" value="1"/>
</dbReference>
<dbReference type="GO" id="GO:0005509">
    <property type="term" value="F:calcium ion binding"/>
    <property type="evidence" value="ECO:0007669"/>
    <property type="project" value="InterPro"/>
</dbReference>
<dbReference type="Gene3D" id="2.150.10.10">
    <property type="entry name" value="Serralysin-like metalloprotease, C-terminal"/>
    <property type="match status" value="3"/>
</dbReference>
<feature type="region of interest" description="Disordered" evidence="5">
    <location>
        <begin position="1"/>
        <end position="84"/>
    </location>
</feature>
<keyword evidence="8" id="KW-1185">Reference proteome</keyword>
<evidence type="ECO:0000256" key="5">
    <source>
        <dbReference type="SAM" id="MobiDB-lite"/>
    </source>
</evidence>
<dbReference type="STRING" id="1449351.RISW2_06860"/>
<dbReference type="Pfam" id="PF00353">
    <property type="entry name" value="HemolysinCabind"/>
    <property type="match status" value="3"/>
</dbReference>
<sequence>MSRPAGGPAAPGHADADSFPEVFGVRPNPSRSGPRSRRSLPAPSPPPVAAVPARPHSGPIARRGRVSRMKETPPVPTTTDRPGLAFGLNGISDWSPAQPFLNLFKTAREWIGHSAGTWGALSFEQMERGGLLDADGYLTRMPQGIVAVESFVLTEMPADADYTAGRYRLTYDGAGRIDILGGTNVTRSDGKIRFDYTPTGSGLVAVRITATDPAGTGDHLRNIALVKEDHAAAHDAGAIFNPRWLEVIEDAHALRFMDWMQTNNSDLAHWEDRPTASSFTYSRGAPVEVMVALANQTGSDPWFNIPHDADDAYIRAFATYVRDTLDPDLRAHFEFSNEVWNFMFEQARDSAADARVRFGRDLGDGWMQEYGARASEMAAILDAVYAGQGDRLVKTIATHTGWPGLEASMLEAPAYVAQGHAAPHTRFDAYAVTGYFGGPLGSAKLDAVRGWIAESAAAATAAARAQGLSGAARDAYLAEHRFDVATDLAIRELRDGSVTGDPSGSLAELFETFAYHARVAERYGLDLVMYEGGTHVVALGDAVNDATLTDFFVHLNYSAGMGTLYEELLEGWVAAGGTLFNSFVEVAGPSKWGSWGSLRHLDDETARHDAVRAFLDAHPRDTEDGAPDTPPVVVDPTPPAAETPEPAAPAPAPEPEPQPEPEQSPELTGNHVVGREGYDHIDLAFVGRNGTPRSAAGDRIEALGGDDFIRDGAGPDTISGGADSDFFSFWSDGGAIDVITDFEPGEDLLDLSAQGIHAEAQVVFSRTGGDDLLVAFGGDRLILQDMWDVAAAAPRIGFGDIRLAPEPEDAGGEIGSGPVFYVLSEGTSGDDSLAGSPTNDWMSGGAGNDRFVGSAGADHFDGGAGYDLVQYKGAADLVIHMQDAAGGTGIARGDTFAGIERVLGGAGNDALHLAPGVRGDGRAGADVIVDAGGAEQMRGDAGADLFVFLGRDGATDRIIDFEQGVDRIDLSGWHTSWAALRVTGDARGHAFVSVDGDTLRIDRAWDPAAGAARLDADDFVF</sequence>
<dbReference type="SUPFAM" id="SSF51120">
    <property type="entry name" value="beta-Roll"/>
    <property type="match status" value="3"/>
</dbReference>
<evidence type="ECO:0000313" key="7">
    <source>
        <dbReference type="EMBL" id="ETX28410.1"/>
    </source>
</evidence>
<accession>X7F6I0</accession>
<dbReference type="EMBL" id="JAME01000019">
    <property type="protein sequence ID" value="ETX28410.1"/>
    <property type="molecule type" value="Genomic_DNA"/>
</dbReference>
<dbReference type="AlphaFoldDB" id="X7F6I0"/>
<evidence type="ECO:0000256" key="4">
    <source>
        <dbReference type="ARBA" id="ARBA00022737"/>
    </source>
</evidence>
<keyword evidence="3" id="KW-0964">Secreted</keyword>
<keyword evidence="4" id="KW-0677">Repeat</keyword>
<proteinExistence type="predicted"/>
<dbReference type="InterPro" id="IPR011049">
    <property type="entry name" value="Serralysin-like_metalloprot_C"/>
</dbReference>
<feature type="region of interest" description="Disordered" evidence="5">
    <location>
        <begin position="618"/>
        <end position="672"/>
    </location>
</feature>
<evidence type="ECO:0000256" key="1">
    <source>
        <dbReference type="ARBA" id="ARBA00001913"/>
    </source>
</evidence>
<dbReference type="Proteomes" id="UP000023430">
    <property type="component" value="Unassembled WGS sequence"/>
</dbReference>
<dbReference type="GO" id="GO:0005615">
    <property type="term" value="C:extracellular space"/>
    <property type="evidence" value="ECO:0007669"/>
    <property type="project" value="InterPro"/>
</dbReference>
<dbReference type="InterPro" id="IPR018511">
    <property type="entry name" value="Hemolysin-typ_Ca-bd_CS"/>
</dbReference>
<evidence type="ECO:0000313" key="8">
    <source>
        <dbReference type="Proteomes" id="UP000023430"/>
    </source>
</evidence>
<evidence type="ECO:0000256" key="3">
    <source>
        <dbReference type="ARBA" id="ARBA00022525"/>
    </source>
</evidence>
<organism evidence="7 8">
    <name type="scientific">Roseivivax isoporae LMG 25204</name>
    <dbReference type="NCBI Taxonomy" id="1449351"/>
    <lineage>
        <taxon>Bacteria</taxon>
        <taxon>Pseudomonadati</taxon>
        <taxon>Pseudomonadota</taxon>
        <taxon>Alphaproteobacteria</taxon>
        <taxon>Rhodobacterales</taxon>
        <taxon>Roseobacteraceae</taxon>
        <taxon>Roseivivax</taxon>
    </lineage>
</organism>
<dbReference type="eggNOG" id="COG1028">
    <property type="taxonomic scope" value="Bacteria"/>
</dbReference>
<dbReference type="InterPro" id="IPR001343">
    <property type="entry name" value="Hemolysn_Ca-bd"/>
</dbReference>
<name>X7F6I0_9RHOB</name>
<evidence type="ECO:0000259" key="6">
    <source>
        <dbReference type="Pfam" id="PF08548"/>
    </source>
</evidence>
<comment type="cofactor">
    <cofactor evidence="1">
        <name>Ca(2+)</name>
        <dbReference type="ChEBI" id="CHEBI:29108"/>
    </cofactor>
</comment>
<reference evidence="7 8" key="1">
    <citation type="submission" date="2014-01" db="EMBL/GenBank/DDBJ databases">
        <title>Roseivivax isoporae LMG 25204 Genome Sequencing.</title>
        <authorList>
            <person name="Lai Q."/>
            <person name="Li G."/>
            <person name="Shao Z."/>
        </authorList>
    </citation>
    <scope>NUCLEOTIDE SEQUENCE [LARGE SCALE GENOMIC DNA]</scope>
    <source>
        <strain evidence="7 8">LMG 25204</strain>
    </source>
</reference>
<dbReference type="InterPro" id="IPR013858">
    <property type="entry name" value="Peptidase_M10B_C"/>
</dbReference>
<evidence type="ECO:0000256" key="2">
    <source>
        <dbReference type="ARBA" id="ARBA00004613"/>
    </source>
</evidence>
<protein>
    <recommendedName>
        <fullName evidence="6">Peptidase M10 serralysin C-terminal domain-containing protein</fullName>
    </recommendedName>
</protein>
<dbReference type="eggNOG" id="COG2931">
    <property type="taxonomic scope" value="Bacteria"/>
</dbReference>